<protein>
    <recommendedName>
        <fullName evidence="4">HEAT repeat domain-containing protein</fullName>
    </recommendedName>
</protein>
<dbReference type="EMBL" id="SZUA01000002">
    <property type="protein sequence ID" value="TKR30882.1"/>
    <property type="molecule type" value="Genomic_DNA"/>
</dbReference>
<keyword evidence="3" id="KW-1185">Reference proteome</keyword>
<dbReference type="OrthoDB" id="6058885at2"/>
<feature type="signal peptide" evidence="1">
    <location>
        <begin position="1"/>
        <end position="17"/>
    </location>
</feature>
<reference evidence="2 3" key="1">
    <citation type="submission" date="2019-04" db="EMBL/GenBank/DDBJ databases">
        <title>Reference strain of H23.</title>
        <authorList>
            <person name="Luo X."/>
        </authorList>
    </citation>
    <scope>NUCLEOTIDE SEQUENCE [LARGE SCALE GENOMIC DNA]</scope>
    <source>
        <strain evidence="2 3">H23</strain>
    </source>
</reference>
<dbReference type="Proteomes" id="UP000308707">
    <property type="component" value="Unassembled WGS sequence"/>
</dbReference>
<evidence type="ECO:0000256" key="1">
    <source>
        <dbReference type="SAM" id="SignalP"/>
    </source>
</evidence>
<feature type="chain" id="PRO_5021007423" description="HEAT repeat domain-containing protein" evidence="1">
    <location>
        <begin position="18"/>
        <end position="165"/>
    </location>
</feature>
<organism evidence="2 3">
    <name type="scientific">Luteimonas gilva</name>
    <dbReference type="NCBI Taxonomy" id="2572684"/>
    <lineage>
        <taxon>Bacteria</taxon>
        <taxon>Pseudomonadati</taxon>
        <taxon>Pseudomonadota</taxon>
        <taxon>Gammaproteobacteria</taxon>
        <taxon>Lysobacterales</taxon>
        <taxon>Lysobacteraceae</taxon>
        <taxon>Luteimonas</taxon>
    </lineage>
</organism>
<comment type="caution">
    <text evidence="2">The sequence shown here is derived from an EMBL/GenBank/DDBJ whole genome shotgun (WGS) entry which is preliminary data.</text>
</comment>
<dbReference type="AlphaFoldDB" id="A0A4U5JMJ6"/>
<evidence type="ECO:0000313" key="3">
    <source>
        <dbReference type="Proteomes" id="UP000308707"/>
    </source>
</evidence>
<evidence type="ECO:0008006" key="4">
    <source>
        <dbReference type="Google" id="ProtNLM"/>
    </source>
</evidence>
<proteinExistence type="predicted"/>
<name>A0A4U5JMJ6_9GAMM</name>
<keyword evidence="1" id="KW-0732">Signal</keyword>
<accession>A0A4U5JMJ6</accession>
<sequence length="165" mass="18192">MRIAPFLLLLAAGAAWAQQPPADPDEAKRVVLRYTRALEVDPLAETAPRARRMLIEWLEGTQDYTVVVCDILGPIPAEKPPHSAELLVQQMFGNVAYQIEHPGEKNRDRLQVAGVESMLKSYSAILAEDDKARIPYLDGLLAEKKQGRLAQHMAPIIAKGCAGKK</sequence>
<gene>
    <name evidence="2" type="ORF">FCE95_12375</name>
</gene>
<dbReference type="RefSeq" id="WP_137267313.1">
    <property type="nucleotide sequence ID" value="NZ_SZUA01000002.1"/>
</dbReference>
<evidence type="ECO:0000313" key="2">
    <source>
        <dbReference type="EMBL" id="TKR30882.1"/>
    </source>
</evidence>